<proteinExistence type="predicted"/>
<name>A0A1Y1VX14_9FUNG</name>
<feature type="region of interest" description="Disordered" evidence="1">
    <location>
        <begin position="106"/>
        <end position="189"/>
    </location>
</feature>
<organism evidence="2 3">
    <name type="scientific">Linderina pennispora</name>
    <dbReference type="NCBI Taxonomy" id="61395"/>
    <lineage>
        <taxon>Eukaryota</taxon>
        <taxon>Fungi</taxon>
        <taxon>Fungi incertae sedis</taxon>
        <taxon>Zoopagomycota</taxon>
        <taxon>Kickxellomycotina</taxon>
        <taxon>Kickxellomycetes</taxon>
        <taxon>Kickxellales</taxon>
        <taxon>Kickxellaceae</taxon>
        <taxon>Linderina</taxon>
    </lineage>
</organism>
<comment type="caution">
    <text evidence="2">The sequence shown here is derived from an EMBL/GenBank/DDBJ whole genome shotgun (WGS) entry which is preliminary data.</text>
</comment>
<feature type="compositionally biased region" description="Basic residues" evidence="1">
    <location>
        <begin position="142"/>
        <end position="155"/>
    </location>
</feature>
<protein>
    <submittedName>
        <fullName evidence="2">Uncharacterized protein</fullName>
    </submittedName>
</protein>
<accession>A0A1Y1VX14</accession>
<feature type="compositionally biased region" description="Basic residues" evidence="1">
    <location>
        <begin position="172"/>
        <end position="189"/>
    </location>
</feature>
<dbReference type="Pfam" id="PF08208">
    <property type="entry name" value="RNA_polI_A34"/>
    <property type="match status" value="1"/>
</dbReference>
<reference evidence="2 3" key="1">
    <citation type="submission" date="2016-07" db="EMBL/GenBank/DDBJ databases">
        <title>Pervasive Adenine N6-methylation of Active Genes in Fungi.</title>
        <authorList>
            <consortium name="DOE Joint Genome Institute"/>
            <person name="Mondo S.J."/>
            <person name="Dannebaum R.O."/>
            <person name="Kuo R.C."/>
            <person name="Labutti K."/>
            <person name="Haridas S."/>
            <person name="Kuo A."/>
            <person name="Salamov A."/>
            <person name="Ahrendt S.R."/>
            <person name="Lipzen A."/>
            <person name="Sullivan W."/>
            <person name="Andreopoulos W.B."/>
            <person name="Clum A."/>
            <person name="Lindquist E."/>
            <person name="Daum C."/>
            <person name="Ramamoorthy G.K."/>
            <person name="Gryganskyi A."/>
            <person name="Culley D."/>
            <person name="Magnuson J.K."/>
            <person name="James T.Y."/>
            <person name="O'Malley M.A."/>
            <person name="Stajich J.E."/>
            <person name="Spatafora J.W."/>
            <person name="Visel A."/>
            <person name="Grigoriev I.V."/>
        </authorList>
    </citation>
    <scope>NUCLEOTIDE SEQUENCE [LARGE SCALE GENOMIC DNA]</scope>
    <source>
        <strain evidence="2 3">ATCC 12442</strain>
    </source>
</reference>
<dbReference type="OrthoDB" id="5592415at2759"/>
<dbReference type="RefSeq" id="XP_040739940.1">
    <property type="nucleotide sequence ID" value="XM_040888771.1"/>
</dbReference>
<dbReference type="Proteomes" id="UP000193922">
    <property type="component" value="Unassembled WGS sequence"/>
</dbReference>
<dbReference type="GO" id="GO:0006360">
    <property type="term" value="P:transcription by RNA polymerase I"/>
    <property type="evidence" value="ECO:0007669"/>
    <property type="project" value="InterPro"/>
</dbReference>
<sequence length="189" mass="20888">MGEATIDKTTYKIVSSEANTATEFAGMHEINVLVPDSDESGSLTLMPNRPKHLVSLVETIEIPESFDAAQQIKNREHPARDQPENMKMQFVPFGFYSAEDYKKMDGKQVEPLSMPTATSEEPAQKKRKVSAGIDTPASPKADKKKAKKEKKHKKAEKSADSGATMTPASSKASKKEKKPRHKKSKADKE</sequence>
<dbReference type="EMBL" id="MCFD01000020">
    <property type="protein sequence ID" value="ORX65857.1"/>
    <property type="molecule type" value="Genomic_DNA"/>
</dbReference>
<dbReference type="AlphaFoldDB" id="A0A1Y1VX14"/>
<gene>
    <name evidence="2" type="ORF">DL89DRAFT_270574</name>
</gene>
<dbReference type="GeneID" id="63805419"/>
<evidence type="ECO:0000313" key="3">
    <source>
        <dbReference type="Proteomes" id="UP000193922"/>
    </source>
</evidence>
<evidence type="ECO:0000313" key="2">
    <source>
        <dbReference type="EMBL" id="ORX65857.1"/>
    </source>
</evidence>
<keyword evidence="3" id="KW-1185">Reference proteome</keyword>
<dbReference type="InterPro" id="IPR013240">
    <property type="entry name" value="DNA-dir_RNA_pol1_su_RPA34"/>
</dbReference>
<evidence type="ECO:0000256" key="1">
    <source>
        <dbReference type="SAM" id="MobiDB-lite"/>
    </source>
</evidence>